<feature type="compositionally biased region" description="Basic and acidic residues" evidence="1">
    <location>
        <begin position="60"/>
        <end position="81"/>
    </location>
</feature>
<name>A0A401RGR9_CHIPU</name>
<feature type="compositionally biased region" description="Basic residues" evidence="1">
    <location>
        <begin position="82"/>
        <end position="92"/>
    </location>
</feature>
<keyword evidence="3" id="KW-1185">Reference proteome</keyword>
<dbReference type="EMBL" id="BEZZ01008154">
    <property type="protein sequence ID" value="GCC17343.1"/>
    <property type="molecule type" value="Genomic_DNA"/>
</dbReference>
<comment type="caution">
    <text evidence="2">The sequence shown here is derived from an EMBL/GenBank/DDBJ whole genome shotgun (WGS) entry which is preliminary data.</text>
</comment>
<evidence type="ECO:0000313" key="2">
    <source>
        <dbReference type="EMBL" id="GCC17343.1"/>
    </source>
</evidence>
<evidence type="ECO:0000313" key="3">
    <source>
        <dbReference type="Proteomes" id="UP000287033"/>
    </source>
</evidence>
<reference evidence="2 3" key="1">
    <citation type="journal article" date="2018" name="Nat. Ecol. Evol.">
        <title>Shark genomes provide insights into elasmobranch evolution and the origin of vertebrates.</title>
        <authorList>
            <person name="Hara Y"/>
            <person name="Yamaguchi K"/>
            <person name="Onimaru K"/>
            <person name="Kadota M"/>
            <person name="Koyanagi M"/>
            <person name="Keeley SD"/>
            <person name="Tatsumi K"/>
            <person name="Tanaka K"/>
            <person name="Motone F"/>
            <person name="Kageyama Y"/>
            <person name="Nozu R"/>
            <person name="Adachi N"/>
            <person name="Nishimura O"/>
            <person name="Nakagawa R"/>
            <person name="Tanegashima C"/>
            <person name="Kiyatake I"/>
            <person name="Matsumoto R"/>
            <person name="Murakumo K"/>
            <person name="Nishida K"/>
            <person name="Terakita A"/>
            <person name="Kuratani S"/>
            <person name="Sato K"/>
            <person name="Hyodo S Kuraku.S."/>
        </authorList>
    </citation>
    <scope>NUCLEOTIDE SEQUENCE [LARGE SCALE GENOMIC DNA]</scope>
</reference>
<organism evidence="2 3">
    <name type="scientific">Chiloscyllium punctatum</name>
    <name type="common">Brownbanded bambooshark</name>
    <name type="synonym">Hemiscyllium punctatum</name>
    <dbReference type="NCBI Taxonomy" id="137246"/>
    <lineage>
        <taxon>Eukaryota</taxon>
        <taxon>Metazoa</taxon>
        <taxon>Chordata</taxon>
        <taxon>Craniata</taxon>
        <taxon>Vertebrata</taxon>
        <taxon>Chondrichthyes</taxon>
        <taxon>Elasmobranchii</taxon>
        <taxon>Galeomorphii</taxon>
        <taxon>Galeoidea</taxon>
        <taxon>Orectolobiformes</taxon>
        <taxon>Hemiscylliidae</taxon>
        <taxon>Chiloscyllium</taxon>
    </lineage>
</organism>
<protein>
    <submittedName>
        <fullName evidence="2">Uncharacterized protein</fullName>
    </submittedName>
</protein>
<evidence type="ECO:0000256" key="1">
    <source>
        <dbReference type="SAM" id="MobiDB-lite"/>
    </source>
</evidence>
<feature type="region of interest" description="Disordered" evidence="1">
    <location>
        <begin position="1"/>
        <end position="26"/>
    </location>
</feature>
<gene>
    <name evidence="2" type="ORF">chiPu_0022477</name>
</gene>
<feature type="region of interest" description="Disordered" evidence="1">
    <location>
        <begin position="60"/>
        <end position="92"/>
    </location>
</feature>
<proteinExistence type="predicted"/>
<accession>A0A401RGR9</accession>
<dbReference type="Proteomes" id="UP000287033">
    <property type="component" value="Unassembled WGS sequence"/>
</dbReference>
<dbReference type="AlphaFoldDB" id="A0A401RGR9"/>
<sequence length="92" mass="11391">MERKSWDGREEVQRKGDQARQRWDHIEGDELREEARVLARERERESKDARGRLWCEKEVSREIGEESKRDRAETRERDEKRKKARQRERRGE</sequence>